<reference evidence="2 3" key="1">
    <citation type="journal article" date="2021" name="J. Hered.">
        <title>A chromosome-level genome assembly of the parasitoid wasp, Cotesia glomerata (Hymenoptera: Braconidae).</title>
        <authorList>
            <person name="Pinto B.J."/>
            <person name="Weis J.J."/>
            <person name="Gamble T."/>
            <person name="Ode P.J."/>
            <person name="Paul R."/>
            <person name="Zaspel J.M."/>
        </authorList>
    </citation>
    <scope>NUCLEOTIDE SEQUENCE [LARGE SCALE GENOMIC DNA]</scope>
    <source>
        <strain evidence="2">CgM1</strain>
    </source>
</reference>
<protein>
    <submittedName>
        <fullName evidence="2">Uncharacterized protein</fullName>
    </submittedName>
</protein>
<proteinExistence type="predicted"/>
<keyword evidence="1" id="KW-0175">Coiled coil</keyword>
<accession>A0AAV7IPX5</accession>
<organism evidence="2 3">
    <name type="scientific">Cotesia glomerata</name>
    <name type="common">Lepidopteran parasitic wasp</name>
    <name type="synonym">Apanteles glomeratus</name>
    <dbReference type="NCBI Taxonomy" id="32391"/>
    <lineage>
        <taxon>Eukaryota</taxon>
        <taxon>Metazoa</taxon>
        <taxon>Ecdysozoa</taxon>
        <taxon>Arthropoda</taxon>
        <taxon>Hexapoda</taxon>
        <taxon>Insecta</taxon>
        <taxon>Pterygota</taxon>
        <taxon>Neoptera</taxon>
        <taxon>Endopterygota</taxon>
        <taxon>Hymenoptera</taxon>
        <taxon>Apocrita</taxon>
        <taxon>Ichneumonoidea</taxon>
        <taxon>Braconidae</taxon>
        <taxon>Microgastrinae</taxon>
        <taxon>Cotesia</taxon>
    </lineage>
</organism>
<evidence type="ECO:0000313" key="2">
    <source>
        <dbReference type="EMBL" id="KAH0554661.1"/>
    </source>
</evidence>
<dbReference type="Proteomes" id="UP000826195">
    <property type="component" value="Unassembled WGS sequence"/>
</dbReference>
<comment type="caution">
    <text evidence="2">The sequence shown here is derived from an EMBL/GenBank/DDBJ whole genome shotgun (WGS) entry which is preliminary data.</text>
</comment>
<dbReference type="EMBL" id="JAHXZJ010001119">
    <property type="protein sequence ID" value="KAH0554661.1"/>
    <property type="molecule type" value="Genomic_DNA"/>
</dbReference>
<keyword evidence="3" id="KW-1185">Reference proteome</keyword>
<feature type="coiled-coil region" evidence="1">
    <location>
        <begin position="117"/>
        <end position="180"/>
    </location>
</feature>
<evidence type="ECO:0000256" key="1">
    <source>
        <dbReference type="SAM" id="Coils"/>
    </source>
</evidence>
<gene>
    <name evidence="2" type="ORF">KQX54_012136</name>
</gene>
<name>A0AAV7IPX5_COTGL</name>
<evidence type="ECO:0000313" key="3">
    <source>
        <dbReference type="Proteomes" id="UP000826195"/>
    </source>
</evidence>
<dbReference type="AlphaFoldDB" id="A0AAV7IPX5"/>
<sequence length="378" mass="45722">MSDDKDWRPTLSELTNLLEELGISPPENSPLESLESSLSSQKFLTDSEYEDASFLSSISEDLNREEAMENLREFRKKEEEIRVRNFQLTERLIEFFERKQMSYVMCEVDDEEQVENYYKILKKLKIYKEKLENLRKNSGEELEGLKEEIEKKKGKIEELIAEIVENQRKIRENLEEVKEKRKIFKLINRQLDKLNIVSEYRLKYIKLRNELFNLHNSLSEIIRKNSNLTKTDYERLEAEKLFYTQQLEQKIQQIKFFKLKKRSLEFKIGKLKSKNREIKSQIQKSEILKPELKKKILELELRKSKLREKFLGRKIVKNKINCQVLVKKNRGLKEYQKIVRQEHQKWIKKISRQLKQLKILRQKMSAVKTYFILHEKNI</sequence>